<dbReference type="Pfam" id="PF00069">
    <property type="entry name" value="Pkinase"/>
    <property type="match status" value="1"/>
</dbReference>
<dbReference type="InterPro" id="IPR045269">
    <property type="entry name" value="Atg1-like"/>
</dbReference>
<sequence>MWLCSDTDTGAQVAIKLYRTAPTYNVDFGAPEFRANLDREFTVEVFERDADHGVHYEVMEYCPLGSLEQQLEENPGPPGNARAREILAGLARAIHGLQGGTGGSTLVHGDIKPGNILVRVAKPLDLVLADFGLAAEMGDRSRVTNLGLGTAAYGAPELVLFKGPAADWWSLGMVLYRVLVGRRYFVRADGGTIDERVIGRALFDNDISLDALDDTPLPPGHRARWRLLLSGLLTHDHHTRWGYDEVTAWLDGQSPQVHAAPVDAGRTRAAEPFVIAGVGEFFDATELGRAMAAHPDAAARALAGKGRPRLVEWLTTEVRTGDAYSALKTHGNDWGPDELVTYFVARLAPSADLAYTGHPVTTAADLRDLVENRAAESVVQGLYDSELLTYLGNDGQRSGFRMIDANWHDMVGRSLTAAKDRAIDLDPAARGHIVRHALLLAASDDAVADGYLNKVRTRLDGKKLGAADEVTWFAELRRDAKL</sequence>
<feature type="domain" description="Protein kinase" evidence="1">
    <location>
        <begin position="1"/>
        <end position="250"/>
    </location>
</feature>
<evidence type="ECO:0000259" key="1">
    <source>
        <dbReference type="PROSITE" id="PS50011"/>
    </source>
</evidence>
<dbReference type="SUPFAM" id="SSF56112">
    <property type="entry name" value="Protein kinase-like (PK-like)"/>
    <property type="match status" value="1"/>
</dbReference>
<evidence type="ECO:0000313" key="3">
    <source>
        <dbReference type="Proteomes" id="UP000438448"/>
    </source>
</evidence>
<organism evidence="2 3">
    <name type="scientific">Nocardia macrotermitis</name>
    <dbReference type="NCBI Taxonomy" id="2585198"/>
    <lineage>
        <taxon>Bacteria</taxon>
        <taxon>Bacillati</taxon>
        <taxon>Actinomycetota</taxon>
        <taxon>Actinomycetes</taxon>
        <taxon>Mycobacteriales</taxon>
        <taxon>Nocardiaceae</taxon>
        <taxon>Nocardia</taxon>
    </lineage>
</organism>
<dbReference type="AlphaFoldDB" id="A0A7K0D327"/>
<evidence type="ECO:0000313" key="2">
    <source>
        <dbReference type="EMBL" id="MQY20130.1"/>
    </source>
</evidence>
<name>A0A7K0D327_9NOCA</name>
<gene>
    <name evidence="2" type="ORF">NRB20_32260</name>
</gene>
<accession>A0A7K0D327</accession>
<dbReference type="PROSITE" id="PS50011">
    <property type="entry name" value="PROTEIN_KINASE_DOM"/>
    <property type="match status" value="1"/>
</dbReference>
<dbReference type="InterPro" id="IPR000719">
    <property type="entry name" value="Prot_kinase_dom"/>
</dbReference>
<dbReference type="PROSITE" id="PS00108">
    <property type="entry name" value="PROTEIN_KINASE_ST"/>
    <property type="match status" value="1"/>
</dbReference>
<dbReference type="PANTHER" id="PTHR24348">
    <property type="entry name" value="SERINE/THREONINE-PROTEIN KINASE UNC-51-RELATED"/>
    <property type="match status" value="1"/>
</dbReference>
<dbReference type="EMBL" id="WEGK01000006">
    <property type="protein sequence ID" value="MQY20130.1"/>
    <property type="molecule type" value="Genomic_DNA"/>
</dbReference>
<dbReference type="Gene3D" id="1.10.510.10">
    <property type="entry name" value="Transferase(Phosphotransferase) domain 1"/>
    <property type="match status" value="1"/>
</dbReference>
<dbReference type="InterPro" id="IPR008271">
    <property type="entry name" value="Ser/Thr_kinase_AS"/>
</dbReference>
<protein>
    <recommendedName>
        <fullName evidence="1">Protein kinase domain-containing protein</fullName>
    </recommendedName>
</protein>
<dbReference type="GO" id="GO:0005524">
    <property type="term" value="F:ATP binding"/>
    <property type="evidence" value="ECO:0007669"/>
    <property type="project" value="InterPro"/>
</dbReference>
<dbReference type="PANTHER" id="PTHR24348:SF68">
    <property type="entry name" value="SERINE_THREONINE-PROTEIN KINASE ATG1C"/>
    <property type="match status" value="1"/>
</dbReference>
<keyword evidence="3" id="KW-1185">Reference proteome</keyword>
<dbReference type="SMART" id="SM00220">
    <property type="entry name" value="S_TKc"/>
    <property type="match status" value="1"/>
</dbReference>
<dbReference type="GO" id="GO:0005737">
    <property type="term" value="C:cytoplasm"/>
    <property type="evidence" value="ECO:0007669"/>
    <property type="project" value="TreeGrafter"/>
</dbReference>
<comment type="caution">
    <text evidence="2">The sequence shown here is derived from an EMBL/GenBank/DDBJ whole genome shotgun (WGS) entry which is preliminary data.</text>
</comment>
<proteinExistence type="predicted"/>
<dbReference type="InterPro" id="IPR011009">
    <property type="entry name" value="Kinase-like_dom_sf"/>
</dbReference>
<reference evidence="2 3" key="1">
    <citation type="submission" date="2019-10" db="EMBL/GenBank/DDBJ databases">
        <title>Nocardia macrotermitis sp. nov. and Nocardia aurantia sp. nov., isolated from the gut of fungus growing-termite Macrotermes natalensis.</title>
        <authorList>
            <person name="Benndorf R."/>
            <person name="Schwitalla J."/>
            <person name="Martin K."/>
            <person name="De Beer W."/>
            <person name="Kaster A.-K."/>
            <person name="Vollmers J."/>
            <person name="Poulsen M."/>
            <person name="Beemelmanns C."/>
        </authorList>
    </citation>
    <scope>NUCLEOTIDE SEQUENCE [LARGE SCALE GENOMIC DNA]</scope>
    <source>
        <strain evidence="2 3">RB20</strain>
    </source>
</reference>
<dbReference type="GO" id="GO:0004674">
    <property type="term" value="F:protein serine/threonine kinase activity"/>
    <property type="evidence" value="ECO:0007669"/>
    <property type="project" value="InterPro"/>
</dbReference>
<dbReference type="Proteomes" id="UP000438448">
    <property type="component" value="Unassembled WGS sequence"/>
</dbReference>